<evidence type="ECO:0000259" key="1">
    <source>
        <dbReference type="Pfam" id="PF20591"/>
    </source>
</evidence>
<dbReference type="RefSeq" id="WP_153382323.1">
    <property type="nucleotide sequence ID" value="NZ_VDFM01000002.1"/>
</dbReference>
<gene>
    <name evidence="2" type="ORF">FHL02_03345</name>
</gene>
<name>A0A5P0ZG73_9LACO</name>
<dbReference type="AlphaFoldDB" id="A0A5P0ZG73"/>
<evidence type="ECO:0000313" key="2">
    <source>
        <dbReference type="EMBL" id="MQS52051.1"/>
    </source>
</evidence>
<evidence type="ECO:0000313" key="3">
    <source>
        <dbReference type="Proteomes" id="UP000380386"/>
    </source>
</evidence>
<protein>
    <recommendedName>
        <fullName evidence="1">DUF6792 domain-containing protein</fullName>
    </recommendedName>
</protein>
<proteinExistence type="predicted"/>
<reference evidence="2 3" key="1">
    <citation type="journal article" date="2019" name="Syst. Appl. Microbiol.">
        <title>Polyphasic characterization of two novel Lactobacillus spp. isolated from blown salami packages: Description of Lactobacillus halodurans sp. nov. and Lactobacillus salsicarnum sp. nov.</title>
        <authorList>
            <person name="Schuster J.A."/>
            <person name="Klingl A."/>
            <person name="Vogel R.F."/>
            <person name="Ehrmann M.A."/>
        </authorList>
    </citation>
    <scope>NUCLEOTIDE SEQUENCE [LARGE SCALE GENOMIC DNA]</scope>
    <source>
        <strain evidence="2 3">TMW 1.2118</strain>
    </source>
</reference>
<dbReference type="InterPro" id="IPR046742">
    <property type="entry name" value="DUF6792"/>
</dbReference>
<dbReference type="Proteomes" id="UP000380386">
    <property type="component" value="Unassembled WGS sequence"/>
</dbReference>
<comment type="caution">
    <text evidence="2">The sequence shown here is derived from an EMBL/GenBank/DDBJ whole genome shotgun (WGS) entry which is preliminary data.</text>
</comment>
<organism evidence="2 3">
    <name type="scientific">Companilactobacillus mishanensis</name>
    <dbReference type="NCBI Taxonomy" id="2486008"/>
    <lineage>
        <taxon>Bacteria</taxon>
        <taxon>Bacillati</taxon>
        <taxon>Bacillota</taxon>
        <taxon>Bacilli</taxon>
        <taxon>Lactobacillales</taxon>
        <taxon>Lactobacillaceae</taxon>
        <taxon>Companilactobacillus</taxon>
    </lineage>
</organism>
<dbReference type="EMBL" id="VDFM01000002">
    <property type="protein sequence ID" value="MQS52051.1"/>
    <property type="molecule type" value="Genomic_DNA"/>
</dbReference>
<accession>A0A5P0ZG73</accession>
<dbReference type="OrthoDB" id="2712710at2"/>
<sequence>MKELLKTMDRLSKIYEQFDLLDFRAHKAIPLTFNKKDSKKLLPQNKRLYFSYQYLDAEKTRLTNVLLNQAIDVKDEIFQQNPEVHPKLIEKGLKLKNIDETHKKNSLSMPRRNRKINKLKQLIALIDDESLSLCRGYLTQMKVLIHANKTELSPKRNEPYVAEELLKSLDFRTDLMQFDYDRYLYEDFEPESFLKYLIYQQVQRIPSFVKSYDARDIVPEAGESGFSGIAYVVTIDDISECYVTFKGTEADMDYTESSRSKRMEKFILEGYKDWNYNVNAILIGNEIGLDQMNAAQKFMDYLTDVVPENCKMYGLGHSLGGHFVQTLQLISNCFDMGYTLNSAPIQLKQVKLLKPDLISDKNWERLFTLTEDKTITTALNNEIRKLLPREYPEIINESFQQDLTQIFYELPYTIWIGQKWEYNFSEWKYPFKIHPRQYLDSGEINSYQKLFAEFFARTQNDTTGRQILRSGISFAWDRMQLLRRDIDKPETARYFFDYSNYLYKSGIFKDEPQDVSKYFNEDTESSVWKSSRREWPFLRSLNRDMLELSIYFHIIYGTKHFLKKNPRVKK</sequence>
<dbReference type="Pfam" id="PF20591">
    <property type="entry name" value="DUF6792"/>
    <property type="match status" value="1"/>
</dbReference>
<feature type="domain" description="DUF6792" evidence="1">
    <location>
        <begin position="203"/>
        <end position="393"/>
    </location>
</feature>